<feature type="binding site" evidence="2">
    <location>
        <position position="78"/>
    </location>
    <ligand>
        <name>Mg(2+)</name>
        <dbReference type="ChEBI" id="CHEBI:18420"/>
        <label>2</label>
    </ligand>
</feature>
<feature type="binding site" evidence="2">
    <location>
        <position position="215"/>
    </location>
    <ligand>
        <name>Mg(2+)</name>
        <dbReference type="ChEBI" id="CHEBI:18420"/>
        <label>5</label>
    </ligand>
</feature>
<dbReference type="GO" id="GO:0009229">
    <property type="term" value="P:thiamine diphosphate biosynthetic process"/>
    <property type="evidence" value="ECO:0007669"/>
    <property type="project" value="UniProtKB-UniRule"/>
</dbReference>
<feature type="binding site" evidence="2">
    <location>
        <position position="214"/>
    </location>
    <ligand>
        <name>ATP</name>
        <dbReference type="ChEBI" id="CHEBI:30616"/>
    </ligand>
</feature>
<feature type="binding site" evidence="2">
    <location>
        <position position="33"/>
    </location>
    <ligand>
        <name>Mg(2+)</name>
        <dbReference type="ChEBI" id="CHEBI:18420"/>
        <label>4</label>
    </ligand>
</feature>
<dbReference type="CDD" id="cd02194">
    <property type="entry name" value="ThiL"/>
    <property type="match status" value="1"/>
</dbReference>
<reference evidence="5" key="1">
    <citation type="submission" date="2020-05" db="EMBL/GenBank/DDBJ databases">
        <title>Sulfur intermediates as new biogeochemical hubs in an aquatic model microbial ecosystem.</title>
        <authorList>
            <person name="Vigneron A."/>
        </authorList>
    </citation>
    <scope>NUCLEOTIDE SEQUENCE</scope>
    <source>
        <strain evidence="5">Bin.250</strain>
    </source>
</reference>
<feature type="binding site" evidence="2">
    <location>
        <position position="127"/>
    </location>
    <ligand>
        <name>Mg(2+)</name>
        <dbReference type="ChEBI" id="CHEBI:18420"/>
        <label>1</label>
    </ligand>
</feature>
<feature type="binding site" evidence="2">
    <location>
        <position position="212"/>
    </location>
    <ligand>
        <name>Mg(2+)</name>
        <dbReference type="ChEBI" id="CHEBI:18420"/>
        <label>3</label>
    </ligand>
</feature>
<dbReference type="InterPro" id="IPR036676">
    <property type="entry name" value="PurM-like_C_sf"/>
</dbReference>
<dbReference type="SUPFAM" id="SSF56042">
    <property type="entry name" value="PurM C-terminal domain-like"/>
    <property type="match status" value="1"/>
</dbReference>
<evidence type="ECO:0000259" key="4">
    <source>
        <dbReference type="Pfam" id="PF02769"/>
    </source>
</evidence>
<evidence type="ECO:0000256" key="1">
    <source>
        <dbReference type="ARBA" id="ARBA00022977"/>
    </source>
</evidence>
<feature type="binding site" evidence="2">
    <location>
        <position position="151"/>
    </location>
    <ligand>
        <name>ATP</name>
        <dbReference type="ChEBI" id="CHEBI:30616"/>
    </ligand>
</feature>
<feature type="domain" description="PurM-like C-terminal" evidence="4">
    <location>
        <begin position="157"/>
        <end position="305"/>
    </location>
</feature>
<dbReference type="EMBL" id="JABMOJ010000065">
    <property type="protein sequence ID" value="NQV64074.1"/>
    <property type="molecule type" value="Genomic_DNA"/>
</dbReference>
<comment type="pathway">
    <text evidence="2">Cofactor biosynthesis; thiamine diphosphate biosynthesis; thiamine diphosphate from thiamine phosphate: step 1/1.</text>
</comment>
<keyword evidence="2" id="KW-0547">Nucleotide-binding</keyword>
<keyword evidence="1 2" id="KW-0784">Thiamine biosynthesis</keyword>
<dbReference type="GO" id="GO:0009030">
    <property type="term" value="F:thiamine-phosphate kinase activity"/>
    <property type="evidence" value="ECO:0007669"/>
    <property type="project" value="UniProtKB-UniRule"/>
</dbReference>
<feature type="binding site" evidence="2">
    <location>
        <position position="48"/>
    </location>
    <ligand>
        <name>Mg(2+)</name>
        <dbReference type="ChEBI" id="CHEBI:18420"/>
        <label>4</label>
    </ligand>
</feature>
<sequence>MTDPRREFSIIERYFAGLITTTSSAILLGPGDDCGIFSVPAGQEVCISTDTLTAGVHFPLGAAPAVVAHRALVANLSDLSAMGACPLTCTLALTLDAQSSTDIWLAPFADHLRELIDQYAIPLIGGNLSSGPLSLTFTVLGTVPAGQALRRDGAQLGDDVYITGHLGNAAGGLAQLQADGSRSSMLLDRYQHPTPRLATAMALRGLATAAIDISDGLLADLDHVAARSEVGIEIALEQLPLSAALLENFDLVRCREFALAGGDDYELGFTAGIAQRQSVAAVALATQVEITRIGRVVVGGGVQVFDTTGQPVPVARRGYAHF</sequence>
<comment type="catalytic activity">
    <reaction evidence="2">
        <text>thiamine phosphate + ATP = thiamine diphosphate + ADP</text>
        <dbReference type="Rhea" id="RHEA:15913"/>
        <dbReference type="ChEBI" id="CHEBI:30616"/>
        <dbReference type="ChEBI" id="CHEBI:37575"/>
        <dbReference type="ChEBI" id="CHEBI:58937"/>
        <dbReference type="ChEBI" id="CHEBI:456216"/>
        <dbReference type="EC" id="2.7.4.16"/>
    </reaction>
</comment>
<feature type="binding site" evidence="2">
    <location>
        <position position="78"/>
    </location>
    <ligand>
        <name>Mg(2+)</name>
        <dbReference type="ChEBI" id="CHEBI:18420"/>
        <label>4</label>
    </ligand>
</feature>
<dbReference type="HAMAP" id="MF_02128">
    <property type="entry name" value="TMP_kinase"/>
    <property type="match status" value="1"/>
</dbReference>
<evidence type="ECO:0000256" key="2">
    <source>
        <dbReference type="HAMAP-Rule" id="MF_02128"/>
    </source>
</evidence>
<evidence type="ECO:0000313" key="5">
    <source>
        <dbReference type="EMBL" id="NQV64074.1"/>
    </source>
</evidence>
<feature type="binding site" evidence="2">
    <location>
        <position position="319"/>
    </location>
    <ligand>
        <name>substrate</name>
    </ligand>
</feature>
<comment type="function">
    <text evidence="2">Catalyzes the ATP-dependent phosphorylation of thiamine-monophosphate (TMP) to form thiamine-pyrophosphate (TPP), the active form of vitamin B1.</text>
</comment>
<accession>A0A972VVI9</accession>
<feature type="binding site" evidence="2">
    <location>
        <begin position="126"/>
        <end position="127"/>
    </location>
    <ligand>
        <name>ATP</name>
        <dbReference type="ChEBI" id="CHEBI:30616"/>
    </ligand>
</feature>
<dbReference type="InterPro" id="IPR016188">
    <property type="entry name" value="PurM-like_N"/>
</dbReference>
<dbReference type="Pfam" id="PF00586">
    <property type="entry name" value="AIRS"/>
    <property type="match status" value="1"/>
</dbReference>
<dbReference type="GO" id="GO:0000287">
    <property type="term" value="F:magnesium ion binding"/>
    <property type="evidence" value="ECO:0007669"/>
    <property type="project" value="UniProtKB-UniRule"/>
</dbReference>
<comment type="caution">
    <text evidence="2">Lacks conserved residue(s) required for the propagation of feature annotation.</text>
</comment>
<keyword evidence="2" id="KW-0479">Metal-binding</keyword>
<comment type="similarity">
    <text evidence="2">Belongs to the thiamine-monophosphate kinase family.</text>
</comment>
<keyword evidence="2 5" id="KW-0418">Kinase</keyword>
<dbReference type="PANTHER" id="PTHR30270">
    <property type="entry name" value="THIAMINE-MONOPHOSPHATE KINASE"/>
    <property type="match status" value="1"/>
</dbReference>
<protein>
    <recommendedName>
        <fullName evidence="2">Thiamine-monophosphate kinase</fullName>
        <shortName evidence="2">TMP kinase</shortName>
        <shortName evidence="2">Thiamine-phosphate kinase</shortName>
        <ecNumber evidence="2">2.7.4.16</ecNumber>
    </recommendedName>
</protein>
<feature type="domain" description="PurM-like N-terminal" evidence="3">
    <location>
        <begin position="31"/>
        <end position="143"/>
    </location>
</feature>
<comment type="miscellaneous">
    <text evidence="2">Reaction mechanism of ThiL seems to utilize a direct, inline transfer of the gamma-phosphate of ATP to TMP rather than a phosphorylated enzyme intermediate.</text>
</comment>
<keyword evidence="2" id="KW-0460">Magnesium</keyword>
<feature type="binding site" evidence="2">
    <location>
        <position position="49"/>
    </location>
    <ligand>
        <name>Mg(2+)</name>
        <dbReference type="ChEBI" id="CHEBI:18420"/>
        <label>1</label>
    </ligand>
</feature>
<dbReference type="InterPro" id="IPR010918">
    <property type="entry name" value="PurM-like_C_dom"/>
</dbReference>
<dbReference type="Gene3D" id="3.90.650.10">
    <property type="entry name" value="PurM-like C-terminal domain"/>
    <property type="match status" value="1"/>
</dbReference>
<dbReference type="Gene3D" id="3.30.1330.10">
    <property type="entry name" value="PurM-like, N-terminal domain"/>
    <property type="match status" value="1"/>
</dbReference>
<keyword evidence="2" id="KW-0067">ATP-binding</keyword>
<dbReference type="AlphaFoldDB" id="A0A972VVI9"/>
<name>A0A972VVI9_9GAMM</name>
<dbReference type="Pfam" id="PF02769">
    <property type="entry name" value="AIRS_C"/>
    <property type="match status" value="1"/>
</dbReference>
<dbReference type="EC" id="2.7.4.16" evidence="2"/>
<dbReference type="NCBIfam" id="TIGR01379">
    <property type="entry name" value="thiL"/>
    <property type="match status" value="1"/>
</dbReference>
<feature type="binding site" evidence="2">
    <location>
        <position position="50"/>
    </location>
    <ligand>
        <name>Mg(2+)</name>
        <dbReference type="ChEBI" id="CHEBI:18420"/>
        <label>1</label>
    </ligand>
</feature>
<organism evidence="5 6">
    <name type="scientific">SAR86 cluster bacterium</name>
    <dbReference type="NCBI Taxonomy" id="2030880"/>
    <lineage>
        <taxon>Bacteria</taxon>
        <taxon>Pseudomonadati</taxon>
        <taxon>Pseudomonadota</taxon>
        <taxon>Gammaproteobacteria</taxon>
        <taxon>SAR86 cluster</taxon>
    </lineage>
</organism>
<dbReference type="PIRSF" id="PIRSF005303">
    <property type="entry name" value="Thiam_monoph_kin"/>
    <property type="match status" value="1"/>
</dbReference>
<dbReference type="PANTHER" id="PTHR30270:SF0">
    <property type="entry name" value="THIAMINE-MONOPHOSPHATE KINASE"/>
    <property type="match status" value="1"/>
</dbReference>
<feature type="binding site" evidence="2">
    <location>
        <position position="78"/>
    </location>
    <ligand>
        <name>Mg(2+)</name>
        <dbReference type="ChEBI" id="CHEBI:18420"/>
        <label>3</label>
    </ligand>
</feature>
<proteinExistence type="inferred from homology"/>
<dbReference type="InterPro" id="IPR036921">
    <property type="entry name" value="PurM-like_N_sf"/>
</dbReference>
<feature type="binding site" evidence="2">
    <location>
        <position position="57"/>
    </location>
    <ligand>
        <name>substrate</name>
    </ligand>
</feature>
<keyword evidence="2 5" id="KW-0808">Transferase</keyword>
<feature type="binding site" evidence="2">
    <location>
        <position position="33"/>
    </location>
    <ligand>
        <name>Mg(2+)</name>
        <dbReference type="ChEBI" id="CHEBI:18420"/>
        <label>3</label>
    </ligand>
</feature>
<dbReference type="GO" id="GO:0005524">
    <property type="term" value="F:ATP binding"/>
    <property type="evidence" value="ECO:0007669"/>
    <property type="project" value="UniProtKB-UniRule"/>
</dbReference>
<feature type="binding site" evidence="2">
    <location>
        <position position="263"/>
    </location>
    <ligand>
        <name>substrate</name>
    </ligand>
</feature>
<feature type="binding site" evidence="2">
    <location>
        <position position="50"/>
    </location>
    <ligand>
        <name>Mg(2+)</name>
        <dbReference type="ChEBI" id="CHEBI:18420"/>
        <label>2</label>
    </ligand>
</feature>
<dbReference type="GO" id="GO:0009228">
    <property type="term" value="P:thiamine biosynthetic process"/>
    <property type="evidence" value="ECO:0007669"/>
    <property type="project" value="UniProtKB-KW"/>
</dbReference>
<evidence type="ECO:0000313" key="6">
    <source>
        <dbReference type="Proteomes" id="UP000754644"/>
    </source>
</evidence>
<dbReference type="SUPFAM" id="SSF55326">
    <property type="entry name" value="PurM N-terminal domain-like"/>
    <property type="match status" value="1"/>
</dbReference>
<comment type="caution">
    <text evidence="5">The sequence shown here is derived from an EMBL/GenBank/DDBJ whole genome shotgun (WGS) entry which is preliminary data.</text>
</comment>
<gene>
    <name evidence="2 5" type="primary">thiL</name>
    <name evidence="5" type="ORF">HQ497_01805</name>
</gene>
<dbReference type="InterPro" id="IPR006283">
    <property type="entry name" value="ThiL-like"/>
</dbReference>
<dbReference type="Proteomes" id="UP000754644">
    <property type="component" value="Unassembled WGS sequence"/>
</dbReference>
<evidence type="ECO:0000259" key="3">
    <source>
        <dbReference type="Pfam" id="PF00586"/>
    </source>
</evidence>